<comment type="caution">
    <text evidence="1">The sequence shown here is derived from an EMBL/GenBank/DDBJ whole genome shotgun (WGS) entry which is preliminary data.</text>
</comment>
<evidence type="ECO:0000313" key="1">
    <source>
        <dbReference type="EMBL" id="PNX67954.1"/>
    </source>
</evidence>
<proteinExistence type="predicted"/>
<organism evidence="1 2">
    <name type="scientific">Trifolium pratense</name>
    <name type="common">Red clover</name>
    <dbReference type="NCBI Taxonomy" id="57577"/>
    <lineage>
        <taxon>Eukaryota</taxon>
        <taxon>Viridiplantae</taxon>
        <taxon>Streptophyta</taxon>
        <taxon>Embryophyta</taxon>
        <taxon>Tracheophyta</taxon>
        <taxon>Spermatophyta</taxon>
        <taxon>Magnoliopsida</taxon>
        <taxon>eudicotyledons</taxon>
        <taxon>Gunneridae</taxon>
        <taxon>Pentapetalae</taxon>
        <taxon>rosids</taxon>
        <taxon>fabids</taxon>
        <taxon>Fabales</taxon>
        <taxon>Fabaceae</taxon>
        <taxon>Papilionoideae</taxon>
        <taxon>50 kb inversion clade</taxon>
        <taxon>NPAAA clade</taxon>
        <taxon>Hologalegina</taxon>
        <taxon>IRL clade</taxon>
        <taxon>Trifolieae</taxon>
        <taxon>Trifolium</taxon>
    </lineage>
</organism>
<dbReference type="EMBL" id="ASHM01219491">
    <property type="protein sequence ID" value="PNX67954.1"/>
    <property type="molecule type" value="Genomic_DNA"/>
</dbReference>
<evidence type="ECO:0000313" key="2">
    <source>
        <dbReference type="Proteomes" id="UP000236291"/>
    </source>
</evidence>
<name>A0A2K3KNT8_TRIPR</name>
<gene>
    <name evidence="1" type="ORF">L195_g063758</name>
</gene>
<reference evidence="1 2" key="1">
    <citation type="journal article" date="2014" name="Am. J. Bot.">
        <title>Genome assembly and annotation for red clover (Trifolium pratense; Fabaceae).</title>
        <authorList>
            <person name="Istvanek J."/>
            <person name="Jaros M."/>
            <person name="Krenek A."/>
            <person name="Repkova J."/>
        </authorList>
    </citation>
    <scope>NUCLEOTIDE SEQUENCE [LARGE SCALE GENOMIC DNA]</scope>
    <source>
        <strain evidence="2">cv. Tatra</strain>
        <tissue evidence="1">Young leaves</tissue>
    </source>
</reference>
<sequence>EGRESSSEARARGKLVIRDLSSRFLRIQV</sequence>
<feature type="non-terminal residue" evidence="1">
    <location>
        <position position="1"/>
    </location>
</feature>
<dbReference type="Proteomes" id="UP000236291">
    <property type="component" value="Unassembled WGS sequence"/>
</dbReference>
<dbReference type="AlphaFoldDB" id="A0A2K3KNT8"/>
<accession>A0A2K3KNT8</accession>
<reference evidence="1 2" key="2">
    <citation type="journal article" date="2017" name="Front. Plant Sci.">
        <title>Gene Classification and Mining of Molecular Markers Useful in Red Clover (Trifolium pratense) Breeding.</title>
        <authorList>
            <person name="Istvanek J."/>
            <person name="Dluhosova J."/>
            <person name="Dluhos P."/>
            <person name="Patkova L."/>
            <person name="Nedelnik J."/>
            <person name="Repkova J."/>
        </authorList>
    </citation>
    <scope>NUCLEOTIDE SEQUENCE [LARGE SCALE GENOMIC DNA]</scope>
    <source>
        <strain evidence="2">cv. Tatra</strain>
        <tissue evidence="1">Young leaves</tissue>
    </source>
</reference>
<protein>
    <submittedName>
        <fullName evidence="1">Uncharacterized protein</fullName>
    </submittedName>
</protein>